<accession>A0A1M6RXQ0</accession>
<keyword evidence="1" id="KW-1133">Transmembrane helix</keyword>
<evidence type="ECO:0000313" key="2">
    <source>
        <dbReference type="EMBL" id="SHK37108.1"/>
    </source>
</evidence>
<evidence type="ECO:0000313" key="3">
    <source>
        <dbReference type="Proteomes" id="UP000189810"/>
    </source>
</evidence>
<proteinExistence type="predicted"/>
<feature type="transmembrane region" description="Helical" evidence="1">
    <location>
        <begin position="63"/>
        <end position="85"/>
    </location>
</feature>
<name>A0A1M6RXQ0_9AQUI</name>
<dbReference type="AlphaFoldDB" id="A0A1M6RXQ0"/>
<feature type="transmembrane region" description="Helical" evidence="1">
    <location>
        <begin position="37"/>
        <end position="57"/>
    </location>
</feature>
<keyword evidence="1" id="KW-0812">Transmembrane</keyword>
<dbReference type="OrthoDB" id="14213at2"/>
<feature type="transmembrane region" description="Helical" evidence="1">
    <location>
        <begin position="12"/>
        <end position="30"/>
    </location>
</feature>
<dbReference type="Proteomes" id="UP000189810">
    <property type="component" value="Chromosome I"/>
</dbReference>
<dbReference type="EMBL" id="LT670846">
    <property type="protein sequence ID" value="SHK37108.1"/>
    <property type="molecule type" value="Genomic_DNA"/>
</dbReference>
<organism evidence="2 3">
    <name type="scientific">Thermocrinis minervae</name>
    <dbReference type="NCBI Taxonomy" id="381751"/>
    <lineage>
        <taxon>Bacteria</taxon>
        <taxon>Pseudomonadati</taxon>
        <taxon>Aquificota</taxon>
        <taxon>Aquificia</taxon>
        <taxon>Aquificales</taxon>
        <taxon>Aquificaceae</taxon>
        <taxon>Thermocrinis</taxon>
    </lineage>
</organism>
<evidence type="ECO:0000256" key="1">
    <source>
        <dbReference type="SAM" id="Phobius"/>
    </source>
</evidence>
<reference evidence="2 3" key="1">
    <citation type="submission" date="2016-11" db="EMBL/GenBank/DDBJ databases">
        <authorList>
            <person name="Jaros S."/>
            <person name="Januszkiewicz K."/>
            <person name="Wedrychowicz H."/>
        </authorList>
    </citation>
    <scope>NUCLEOTIDE SEQUENCE [LARGE SCALE GENOMIC DNA]</scope>
    <source>
        <strain evidence="2 3">DSM 19557</strain>
    </source>
</reference>
<protein>
    <submittedName>
        <fullName evidence="2">Uncharacterized protein</fullName>
    </submittedName>
</protein>
<dbReference type="RefSeq" id="WP_079653941.1">
    <property type="nucleotide sequence ID" value="NZ_LT670846.1"/>
</dbReference>
<gene>
    <name evidence="2" type="ORF">SAMN05444391_0801</name>
</gene>
<keyword evidence="3" id="KW-1185">Reference proteome</keyword>
<sequence length="173" mass="20014">MQIDEKGLIVLASSRVFEIVEVFLAIGLMLKGVAIRYVILIIGIALTFFMVSIFGFFMKLFPLGFSFVWDSLGFSLTLLVAYYSLRRMRLEPPPLPKGCRCAVCSAFIREDHAFAALKSGSIILFFDSEEHMKSFLENFEEYKKLRGLRIERVEWVYSRALGKWLSLEEYQRL</sequence>
<keyword evidence="1" id="KW-0472">Membrane</keyword>
<dbReference type="STRING" id="381751.SAMN05444391_0801"/>